<dbReference type="Proteomes" id="UP000256328">
    <property type="component" value="Unassembled WGS sequence"/>
</dbReference>
<evidence type="ECO:0000256" key="2">
    <source>
        <dbReference type="ARBA" id="ARBA00022692"/>
    </source>
</evidence>
<comment type="subcellular location">
    <subcellularLocation>
        <location evidence="1">Membrane</location>
        <topology evidence="1">Multi-pass membrane protein</topology>
    </subcellularLocation>
</comment>
<keyword evidence="4 5" id="KW-0472">Membrane</keyword>
<comment type="caution">
    <text evidence="7">The sequence shown here is derived from an EMBL/GenBank/DDBJ whole genome shotgun (WGS) entry which is preliminary data.</text>
</comment>
<dbReference type="PANTHER" id="PTHR42718">
    <property type="entry name" value="MAJOR FACILITATOR SUPERFAMILY MULTIDRUG TRANSPORTER MFSC"/>
    <property type="match status" value="1"/>
</dbReference>
<evidence type="ECO:0000256" key="1">
    <source>
        <dbReference type="ARBA" id="ARBA00004141"/>
    </source>
</evidence>
<dbReference type="InterPro" id="IPR011701">
    <property type="entry name" value="MFS"/>
</dbReference>
<evidence type="ECO:0000256" key="4">
    <source>
        <dbReference type="ARBA" id="ARBA00023136"/>
    </source>
</evidence>
<dbReference type="PROSITE" id="PS50850">
    <property type="entry name" value="MFS"/>
    <property type="match status" value="1"/>
</dbReference>
<accession>A0A3D8RDS8</accession>
<dbReference type="InterPro" id="IPR036259">
    <property type="entry name" value="MFS_trans_sf"/>
</dbReference>
<feature type="transmembrane region" description="Helical" evidence="5">
    <location>
        <begin position="484"/>
        <end position="503"/>
    </location>
</feature>
<organism evidence="7 8">
    <name type="scientific">Coleophoma crateriformis</name>
    <dbReference type="NCBI Taxonomy" id="565419"/>
    <lineage>
        <taxon>Eukaryota</taxon>
        <taxon>Fungi</taxon>
        <taxon>Dikarya</taxon>
        <taxon>Ascomycota</taxon>
        <taxon>Pezizomycotina</taxon>
        <taxon>Leotiomycetes</taxon>
        <taxon>Helotiales</taxon>
        <taxon>Dermateaceae</taxon>
        <taxon>Coleophoma</taxon>
    </lineage>
</organism>
<feature type="transmembrane region" description="Helical" evidence="5">
    <location>
        <begin position="406"/>
        <end position="432"/>
    </location>
</feature>
<reference evidence="7 8" key="1">
    <citation type="journal article" date="2018" name="IMA Fungus">
        <title>IMA Genome-F 9: Draft genome sequence of Annulohypoxylon stygium, Aspergillus mulundensis, Berkeleyomyces basicola (syn. Thielaviopsis basicola), Ceratocystis smalleyi, two Cercospora beticola strains, Coleophoma cylindrospora, Fusarium fracticaudum, Phialophora cf. hyalina, and Morchella septimelata.</title>
        <authorList>
            <person name="Wingfield B.D."/>
            <person name="Bills G.F."/>
            <person name="Dong Y."/>
            <person name="Huang W."/>
            <person name="Nel W.J."/>
            <person name="Swalarsk-Parry B.S."/>
            <person name="Vaghefi N."/>
            <person name="Wilken P.M."/>
            <person name="An Z."/>
            <person name="de Beer Z.W."/>
            <person name="De Vos L."/>
            <person name="Chen L."/>
            <person name="Duong T.A."/>
            <person name="Gao Y."/>
            <person name="Hammerbacher A."/>
            <person name="Kikkert J.R."/>
            <person name="Li Y."/>
            <person name="Li H."/>
            <person name="Li K."/>
            <person name="Li Q."/>
            <person name="Liu X."/>
            <person name="Ma X."/>
            <person name="Naidoo K."/>
            <person name="Pethybridge S.J."/>
            <person name="Sun J."/>
            <person name="Steenkamp E.T."/>
            <person name="van der Nest M.A."/>
            <person name="van Wyk S."/>
            <person name="Wingfield M.J."/>
            <person name="Xiong C."/>
            <person name="Yue Q."/>
            <person name="Zhang X."/>
        </authorList>
    </citation>
    <scope>NUCLEOTIDE SEQUENCE [LARGE SCALE GENOMIC DNA]</scope>
    <source>
        <strain evidence="7 8">BP5796</strain>
    </source>
</reference>
<feature type="transmembrane region" description="Helical" evidence="5">
    <location>
        <begin position="278"/>
        <end position="296"/>
    </location>
</feature>
<dbReference type="GO" id="GO:0022857">
    <property type="term" value="F:transmembrane transporter activity"/>
    <property type="evidence" value="ECO:0007669"/>
    <property type="project" value="InterPro"/>
</dbReference>
<keyword evidence="3 5" id="KW-1133">Transmembrane helix</keyword>
<evidence type="ECO:0000259" key="6">
    <source>
        <dbReference type="PROSITE" id="PS50850"/>
    </source>
</evidence>
<feature type="transmembrane region" description="Helical" evidence="5">
    <location>
        <begin position="316"/>
        <end position="338"/>
    </location>
</feature>
<sequence length="536" mass="57904">MSTVIIQRQIELSPLPAATLSSSRYSPHGDVATSPHPGRQIFEATGTNTVGRSRQLSATILIIASNLVQMLSNITSMSGGLAISKSLGVNTGPGKANWIAASYPLTQGTFVLISGRLGEIYSHRRILLLGGIWLTLWSLINGFCDNFISFNIARAMAGIGGALIMPNAVAMISITCPPGKLRNTSLGFFGASGPISGSIGSIFVGLVIQYLQWRWIYFILAIICVPVFGLLWFLLPHENAVDPGGKLDLVGAALGTSGLIVFNVAWNQAPAVGWSTPYEVVLLLLSIMLLFLFCIWEGKYARKPIMPLDIWNAPSFFPLVFVVLFSFMSFTTLLWYMVAWQQEVRHWTVLHFGIGWLPFGIFGTLGALLAGWLIPRLAAQWILAIGLGTVLVANLLLATMPDQQIYWAQVFPATILMAFCPDLVYTAAQIIASNTVRRSQQGTAASLIGLLNLYGGSLGLGFAGTVETEVNKSAIDITAGYKGALYFGAGVAALALLFDVFYVRMVRDQREGWENPEDADAAIVPEATSTATAFRL</sequence>
<dbReference type="AlphaFoldDB" id="A0A3D8RDS8"/>
<dbReference type="Gene3D" id="1.20.1250.20">
    <property type="entry name" value="MFS general substrate transporter like domains"/>
    <property type="match status" value="1"/>
</dbReference>
<protein>
    <recommendedName>
        <fullName evidence="6">Major facilitator superfamily (MFS) profile domain-containing protein</fullName>
    </recommendedName>
</protein>
<proteinExistence type="predicted"/>
<feature type="transmembrane region" description="Helical" evidence="5">
    <location>
        <begin position="186"/>
        <end position="209"/>
    </location>
</feature>
<dbReference type="Gene3D" id="1.20.1720.10">
    <property type="entry name" value="Multidrug resistance protein D"/>
    <property type="match status" value="1"/>
</dbReference>
<dbReference type="EMBL" id="PDLN01000011">
    <property type="protein sequence ID" value="RDW72217.1"/>
    <property type="molecule type" value="Genomic_DNA"/>
</dbReference>
<keyword evidence="8" id="KW-1185">Reference proteome</keyword>
<keyword evidence="2 5" id="KW-0812">Transmembrane</keyword>
<evidence type="ECO:0000256" key="3">
    <source>
        <dbReference type="ARBA" id="ARBA00022989"/>
    </source>
</evidence>
<name>A0A3D8RDS8_9HELO</name>
<dbReference type="GO" id="GO:0016020">
    <property type="term" value="C:membrane"/>
    <property type="evidence" value="ECO:0007669"/>
    <property type="project" value="UniProtKB-SubCell"/>
</dbReference>
<dbReference type="InterPro" id="IPR020846">
    <property type="entry name" value="MFS_dom"/>
</dbReference>
<evidence type="ECO:0000313" key="7">
    <source>
        <dbReference type="EMBL" id="RDW72217.1"/>
    </source>
</evidence>
<gene>
    <name evidence="7" type="ORF">BP5796_08251</name>
</gene>
<dbReference type="Pfam" id="PF07690">
    <property type="entry name" value="MFS_1"/>
    <property type="match status" value="1"/>
</dbReference>
<feature type="transmembrane region" description="Helical" evidence="5">
    <location>
        <begin position="247"/>
        <end position="266"/>
    </location>
</feature>
<feature type="transmembrane region" description="Helical" evidence="5">
    <location>
        <begin position="215"/>
        <end position="235"/>
    </location>
</feature>
<feature type="domain" description="Major facilitator superfamily (MFS) profile" evidence="6">
    <location>
        <begin position="58"/>
        <end position="507"/>
    </location>
</feature>
<feature type="transmembrane region" description="Helical" evidence="5">
    <location>
        <begin position="381"/>
        <end position="400"/>
    </location>
</feature>
<evidence type="ECO:0000256" key="5">
    <source>
        <dbReference type="SAM" id="Phobius"/>
    </source>
</evidence>
<dbReference type="OrthoDB" id="440755at2759"/>
<feature type="transmembrane region" description="Helical" evidence="5">
    <location>
        <begin position="126"/>
        <end position="143"/>
    </location>
</feature>
<feature type="transmembrane region" description="Helical" evidence="5">
    <location>
        <begin position="155"/>
        <end position="174"/>
    </location>
</feature>
<evidence type="ECO:0000313" key="8">
    <source>
        <dbReference type="Proteomes" id="UP000256328"/>
    </source>
</evidence>
<dbReference type="PANTHER" id="PTHR42718:SF41">
    <property type="entry name" value="MFS TRANSPORTER OF UNKOWN SPECIFICITY (AFU_ORTHOLOGUE AFUA_5G09940)-RELATED"/>
    <property type="match status" value="1"/>
</dbReference>
<dbReference type="SUPFAM" id="SSF103473">
    <property type="entry name" value="MFS general substrate transporter"/>
    <property type="match status" value="1"/>
</dbReference>
<feature type="transmembrane region" description="Helical" evidence="5">
    <location>
        <begin position="444"/>
        <end position="464"/>
    </location>
</feature>
<feature type="transmembrane region" description="Helical" evidence="5">
    <location>
        <begin position="350"/>
        <end position="374"/>
    </location>
</feature>